<evidence type="ECO:0000259" key="2">
    <source>
        <dbReference type="PROSITE" id="PS50878"/>
    </source>
</evidence>
<dbReference type="PANTHER" id="PTHR37984:SF8">
    <property type="entry name" value="CCHC-TYPE DOMAIN-CONTAINING PROTEIN"/>
    <property type="match status" value="1"/>
</dbReference>
<dbReference type="PROSITE" id="PS50994">
    <property type="entry name" value="INTEGRASE"/>
    <property type="match status" value="1"/>
</dbReference>
<feature type="domain" description="Reverse transcriptase" evidence="2">
    <location>
        <begin position="478"/>
        <end position="655"/>
    </location>
</feature>
<dbReference type="Pfam" id="PF17921">
    <property type="entry name" value="Integrase_H2C2"/>
    <property type="match status" value="1"/>
</dbReference>
<evidence type="ECO:0008006" key="6">
    <source>
        <dbReference type="Google" id="ProtNLM"/>
    </source>
</evidence>
<dbReference type="InterPro" id="IPR041588">
    <property type="entry name" value="Integrase_H2C2"/>
</dbReference>
<reference evidence="4" key="1">
    <citation type="submission" date="2019-08" db="EMBL/GenBank/DDBJ databases">
        <title>The improved chromosome-level genome for the pearl oyster Pinctada fucata martensii using PacBio sequencing and Hi-C.</title>
        <authorList>
            <person name="Zheng Z."/>
        </authorList>
    </citation>
    <scope>NUCLEOTIDE SEQUENCE</scope>
    <source>
        <strain evidence="4">ZZ-2019</strain>
        <tissue evidence="4">Adductor muscle</tissue>
    </source>
</reference>
<comment type="caution">
    <text evidence="4">The sequence shown here is derived from an EMBL/GenBank/DDBJ whole genome shotgun (WGS) entry which is preliminary data.</text>
</comment>
<evidence type="ECO:0000313" key="5">
    <source>
        <dbReference type="Proteomes" id="UP001186944"/>
    </source>
</evidence>
<dbReference type="Gene3D" id="3.30.70.270">
    <property type="match status" value="2"/>
</dbReference>
<feature type="domain" description="Integrase catalytic" evidence="3">
    <location>
        <begin position="1022"/>
        <end position="1190"/>
    </location>
</feature>
<dbReference type="InterPro" id="IPR012337">
    <property type="entry name" value="RNaseH-like_sf"/>
</dbReference>
<organism evidence="4 5">
    <name type="scientific">Pinctada imbricata</name>
    <name type="common">Atlantic pearl-oyster</name>
    <name type="synonym">Pinctada martensii</name>
    <dbReference type="NCBI Taxonomy" id="66713"/>
    <lineage>
        <taxon>Eukaryota</taxon>
        <taxon>Metazoa</taxon>
        <taxon>Spiralia</taxon>
        <taxon>Lophotrochozoa</taxon>
        <taxon>Mollusca</taxon>
        <taxon>Bivalvia</taxon>
        <taxon>Autobranchia</taxon>
        <taxon>Pteriomorphia</taxon>
        <taxon>Pterioida</taxon>
        <taxon>Pterioidea</taxon>
        <taxon>Pteriidae</taxon>
        <taxon>Pinctada</taxon>
    </lineage>
</organism>
<dbReference type="FunFam" id="3.10.10.10:FF:000003">
    <property type="entry name" value="Retrovirus-related Pol polyprotein from transposon 297-like Protein"/>
    <property type="match status" value="1"/>
</dbReference>
<dbReference type="FunFam" id="3.30.420.10:FF:000063">
    <property type="entry name" value="Retrovirus-related Pol polyprotein from transposon 297-like Protein"/>
    <property type="match status" value="1"/>
</dbReference>
<dbReference type="Gene3D" id="2.40.70.10">
    <property type="entry name" value="Acid Proteases"/>
    <property type="match status" value="1"/>
</dbReference>
<dbReference type="CDD" id="cd09274">
    <property type="entry name" value="RNase_HI_RT_Ty3"/>
    <property type="match status" value="1"/>
</dbReference>
<feature type="compositionally biased region" description="Acidic residues" evidence="1">
    <location>
        <begin position="267"/>
        <end position="278"/>
    </location>
</feature>
<dbReference type="PANTHER" id="PTHR37984">
    <property type="entry name" value="PROTEIN CBG26694"/>
    <property type="match status" value="1"/>
</dbReference>
<dbReference type="GO" id="GO:0003676">
    <property type="term" value="F:nucleic acid binding"/>
    <property type="evidence" value="ECO:0007669"/>
    <property type="project" value="InterPro"/>
</dbReference>
<dbReference type="InterPro" id="IPR041577">
    <property type="entry name" value="RT_RNaseH_2"/>
</dbReference>
<feature type="compositionally biased region" description="Low complexity" evidence="1">
    <location>
        <begin position="1293"/>
        <end position="1302"/>
    </location>
</feature>
<protein>
    <recommendedName>
        <fullName evidence="6">Endonuclease</fullName>
    </recommendedName>
</protein>
<dbReference type="FunFam" id="1.10.340.70:FF:000003">
    <property type="entry name" value="Protein CBG25708"/>
    <property type="match status" value="1"/>
</dbReference>
<dbReference type="InterPro" id="IPR043502">
    <property type="entry name" value="DNA/RNA_pol_sf"/>
</dbReference>
<dbReference type="Gene3D" id="3.10.10.10">
    <property type="entry name" value="HIV Type 1 Reverse Transcriptase, subunit A, domain 1"/>
    <property type="match status" value="1"/>
</dbReference>
<dbReference type="EMBL" id="VSWD01000007">
    <property type="protein sequence ID" value="KAK3098663.1"/>
    <property type="molecule type" value="Genomic_DNA"/>
</dbReference>
<name>A0AA88Y5T7_PINIB</name>
<dbReference type="Pfam" id="PF00665">
    <property type="entry name" value="rve"/>
    <property type="match status" value="1"/>
</dbReference>
<dbReference type="Gene3D" id="1.10.340.70">
    <property type="match status" value="1"/>
</dbReference>
<accession>A0AA88Y5T7</accession>
<dbReference type="Pfam" id="PF17919">
    <property type="entry name" value="RT_RNaseH_2"/>
    <property type="match status" value="1"/>
</dbReference>
<dbReference type="PROSITE" id="PS50878">
    <property type="entry name" value="RT_POL"/>
    <property type="match status" value="1"/>
</dbReference>
<sequence>MDRLEPPKPLDLRSGNVSENWKKFKQRFNVYMEACDATKKPEKQRACILLHVIGEDAVEVYNNFKFDEDDDAMKYEKIIEKFEQHCTPQKSTTYERHKFFTCVQKDMSIDQYVNELRTKARTCEFGDLTDSLIRDRIICGIPDNSLRERLLRTPDLTLEKSISICRAAENTKEHLKEMVPDMHAQNDVHALAKHRYSRGKQGAPDKSRIPKCGRCGNRHKQNDTCPAMGEMCSKCKKPNHFSKMCLSQRSPGRYRNKQGKRKNVHDIEDDSDRSEDEDPRQFFVDSIDEINDQQSQREAKEEWRASLHISGTEVNCKLDTGSQVNILLQSQFEKLRKKPKLRKSTVKLKSYSNHDIPVLGGVLLTIRYRHKTAKVYFLVVKNAPTAILGLKACDKLGLVKRVFTIDNTCTPTANVSSLPGVKEIVNSNMDSFEGLGCLPGEHKLTIDETVPPVISPCRKVPFAIQKKLKKELDRMEQAGVITKEDEPTSWVSPIVVVTKKNGKLRVCLDPRDLNRAIKREHYKLPTRDEIQSKFQDAKYFSKLDASTGFWQMKLDYESSKLTCFTTPYGRYRFLRLPFGISSAAEIYHKVIYRIFEDIDGTSTLMDDIIVWGSTVEEHNERLKKVFEASKKANLKLNLDKCEFGVQELTFVGDVISSDGVKPDPIKVRAIQNFTTPSCKKDVQRFLGMVNYQGRYIPDLSNKTAILRQLLDDENEFVWGETENLCFNELKSVLASEPILKFYDPDKEIKISSDASKNGLGAVLLQKYTEGWMPVAYASRVMTSAETRYAQIEKEMLAITFACERFHQYIFGQTIQVETDHKPLVAIFKKSLSDCPIRIQRLMIRMQKYDLLVEFTPGKFMHTADALSRAYERTFDKNDKSGEEEVEVYVDFVIKSLPISDQKIRKIKEETSRDPQFQILVSTIKEGFPENKCDCPKQISEFWNIRQELSCKDGLILKGDRIVIPKALRKEMLCKIHEGHLGIEKCRQRARQVMFWPGINQAISEIVNSCSTCVKFHLKQAAEPLQPHPVVNYAWEKIGVDLFQFKGKNYLVLCDYYSNYPEICCLNSVSSHSVICAMKHVFAGQGIPKIVFSDNGPQFSSSQFKQFAESFDFEHITSSPLYPRSNGLVEKAVGIVKNLLKKADDDKSDFYTGLLIYRTTPVLNGKSPAELLNNGRKLRSNLPMIDKHFVSSKTHVKTKLLQKQKQKQNFDKRVIDLPPLEKGETVRLRDEKDTHWARKGVIIQQVAPRSYEIETESGTRFRRNRKDILKTSEPISVPENPNDQWMDPAFDTPSDSNSLLSQSDNMSNLATCSQSNVCTRSGRIVVKPKRLIEE</sequence>
<proteinExistence type="predicted"/>
<dbReference type="CDD" id="cd01647">
    <property type="entry name" value="RT_LTR"/>
    <property type="match status" value="1"/>
</dbReference>
<dbReference type="InterPro" id="IPR000477">
    <property type="entry name" value="RT_dom"/>
</dbReference>
<dbReference type="Pfam" id="PF00078">
    <property type="entry name" value="RVT_1"/>
    <property type="match status" value="1"/>
</dbReference>
<keyword evidence="5" id="KW-1185">Reference proteome</keyword>
<dbReference type="InterPro" id="IPR036397">
    <property type="entry name" value="RNaseH_sf"/>
</dbReference>
<dbReference type="Gene3D" id="3.30.420.10">
    <property type="entry name" value="Ribonuclease H-like superfamily/Ribonuclease H"/>
    <property type="match status" value="1"/>
</dbReference>
<dbReference type="FunFam" id="3.30.70.270:FF:000100">
    <property type="entry name" value="Uncharacterized protein"/>
    <property type="match status" value="1"/>
</dbReference>
<feature type="compositionally biased region" description="Basic residues" evidence="1">
    <location>
        <begin position="252"/>
        <end position="263"/>
    </location>
</feature>
<dbReference type="SUPFAM" id="SSF50630">
    <property type="entry name" value="Acid proteases"/>
    <property type="match status" value="1"/>
</dbReference>
<dbReference type="InterPro" id="IPR021109">
    <property type="entry name" value="Peptidase_aspartic_dom_sf"/>
</dbReference>
<evidence type="ECO:0000256" key="1">
    <source>
        <dbReference type="SAM" id="MobiDB-lite"/>
    </source>
</evidence>
<dbReference type="InterPro" id="IPR043128">
    <property type="entry name" value="Rev_trsase/Diguanyl_cyclase"/>
</dbReference>
<evidence type="ECO:0000313" key="4">
    <source>
        <dbReference type="EMBL" id="KAK3098663.1"/>
    </source>
</evidence>
<dbReference type="FunFam" id="3.30.70.270:FF:000026">
    <property type="entry name" value="Transposon Ty3-G Gag-Pol polyprotein"/>
    <property type="match status" value="1"/>
</dbReference>
<feature type="region of interest" description="Disordered" evidence="1">
    <location>
        <begin position="246"/>
        <end position="278"/>
    </location>
</feature>
<evidence type="ECO:0000259" key="3">
    <source>
        <dbReference type="PROSITE" id="PS50994"/>
    </source>
</evidence>
<dbReference type="InterPro" id="IPR050951">
    <property type="entry name" value="Retrovirus_Pol_polyprotein"/>
</dbReference>
<feature type="region of interest" description="Disordered" evidence="1">
    <location>
        <begin position="1272"/>
        <end position="1302"/>
    </location>
</feature>
<dbReference type="GO" id="GO:0015074">
    <property type="term" value="P:DNA integration"/>
    <property type="evidence" value="ECO:0007669"/>
    <property type="project" value="InterPro"/>
</dbReference>
<dbReference type="FunFam" id="3.10.20.370:FF:000001">
    <property type="entry name" value="Retrovirus-related Pol polyprotein from transposon 17.6-like protein"/>
    <property type="match status" value="1"/>
</dbReference>
<dbReference type="SUPFAM" id="SSF53098">
    <property type="entry name" value="Ribonuclease H-like"/>
    <property type="match status" value="1"/>
</dbReference>
<dbReference type="InterPro" id="IPR001584">
    <property type="entry name" value="Integrase_cat-core"/>
</dbReference>
<dbReference type="CDD" id="cd05481">
    <property type="entry name" value="retropepsin_like_LTR_1"/>
    <property type="match status" value="1"/>
</dbReference>
<dbReference type="Proteomes" id="UP001186944">
    <property type="component" value="Unassembled WGS sequence"/>
</dbReference>
<dbReference type="SUPFAM" id="SSF56672">
    <property type="entry name" value="DNA/RNA polymerases"/>
    <property type="match status" value="1"/>
</dbReference>
<gene>
    <name evidence="4" type="ORF">FSP39_021753</name>
</gene>